<reference evidence="2" key="1">
    <citation type="submission" date="2016-12" db="EMBL/GenBank/DDBJ databases">
        <authorList>
            <person name="Meng X."/>
        </authorList>
    </citation>
    <scope>NUCLEOTIDE SEQUENCE [LARGE SCALE GENOMIC DNA]</scope>
    <source>
        <strain evidence="2">DSM 19116</strain>
    </source>
</reference>
<proteinExistence type="predicted"/>
<evidence type="ECO:0000313" key="2">
    <source>
        <dbReference type="Proteomes" id="UP000185628"/>
    </source>
</evidence>
<protein>
    <submittedName>
        <fullName evidence="1">Uncharacterized protein</fullName>
    </submittedName>
</protein>
<dbReference type="Proteomes" id="UP000185628">
    <property type="component" value="Unassembled WGS sequence"/>
</dbReference>
<dbReference type="AlphaFoldDB" id="A0A1Q5Q0W4"/>
<keyword evidence="2" id="KW-1185">Reference proteome</keyword>
<accession>A0A1Q5Q0W4</accession>
<dbReference type="RefSeq" id="WP_073717188.1">
    <property type="nucleotide sequence ID" value="NZ_MQVR01000067.1"/>
</dbReference>
<organism evidence="1 2">
    <name type="scientific">Bowdeniella nasicola</name>
    <dbReference type="NCBI Taxonomy" id="208480"/>
    <lineage>
        <taxon>Bacteria</taxon>
        <taxon>Bacillati</taxon>
        <taxon>Actinomycetota</taxon>
        <taxon>Actinomycetes</taxon>
        <taxon>Actinomycetales</taxon>
        <taxon>Actinomycetaceae</taxon>
        <taxon>Bowdeniella</taxon>
    </lineage>
</organism>
<gene>
    <name evidence="1" type="ORF">BSZ39_09970</name>
</gene>
<dbReference type="EMBL" id="MQVR01000067">
    <property type="protein sequence ID" value="OKL53349.1"/>
    <property type="molecule type" value="Genomic_DNA"/>
</dbReference>
<evidence type="ECO:0000313" key="1">
    <source>
        <dbReference type="EMBL" id="OKL53349.1"/>
    </source>
</evidence>
<name>A0A1Q5Q0W4_9ACTO</name>
<sequence>MGLFSRFRNPAPRIQEAIDRAPTPRFARPTTFAFRSDPMLVRSAVDIDDLHALYQQTPIELRTELLTSMSDGSTNDPARTNIDDDSYEMIARRWIAALEDDPRPESALARGYELSADTSEDAARGFGHYLAQAREQFTDAADVTPLVQWQSGLALDRDEAFALAARRRAQAPWHYSSMEALPRCVGERWDYFTAVEDMTFGEADEEVFEDETVQQLLTDSYAELFQSGAQHSAPERQVFHLSMFMWGGNKADLDELAFDAMLRLNGQVNCWVWGELEEEDPIENFTDVRNYLIEEFIDQMPTNV</sequence>
<comment type="caution">
    <text evidence="1">The sequence shown here is derived from an EMBL/GenBank/DDBJ whole genome shotgun (WGS) entry which is preliminary data.</text>
</comment>